<dbReference type="GO" id="GO:0004674">
    <property type="term" value="F:protein serine/threonine kinase activity"/>
    <property type="evidence" value="ECO:0007669"/>
    <property type="project" value="TreeGrafter"/>
</dbReference>
<gene>
    <name evidence="6" type="ORF">Esi_0102_0048</name>
</gene>
<dbReference type="GO" id="GO:0005524">
    <property type="term" value="F:ATP binding"/>
    <property type="evidence" value="ECO:0007669"/>
    <property type="project" value="UniProtKB-UniRule"/>
</dbReference>
<feature type="binding site" evidence="3">
    <location>
        <position position="277"/>
    </location>
    <ligand>
        <name>ATP</name>
        <dbReference type="ChEBI" id="CHEBI:30616"/>
    </ligand>
</feature>
<name>D7FGW5_ECTSI</name>
<dbReference type="PANTHER" id="PTHR44167:SF24">
    <property type="entry name" value="SERINE_THREONINE-PROTEIN KINASE CHK2"/>
    <property type="match status" value="1"/>
</dbReference>
<dbReference type="PROSITE" id="PS00108">
    <property type="entry name" value="PROTEIN_KINASE_ST"/>
    <property type="match status" value="1"/>
</dbReference>
<evidence type="ECO:0000256" key="1">
    <source>
        <dbReference type="ARBA" id="ARBA00022741"/>
    </source>
</evidence>
<keyword evidence="6" id="KW-0418">Kinase</keyword>
<keyword evidence="2 3" id="KW-0067">ATP-binding</keyword>
<dbReference type="GO" id="GO:0044773">
    <property type="term" value="P:mitotic DNA damage checkpoint signaling"/>
    <property type="evidence" value="ECO:0007669"/>
    <property type="project" value="TreeGrafter"/>
</dbReference>
<dbReference type="Gene3D" id="3.30.200.20">
    <property type="entry name" value="Phosphorylase Kinase, domain 1"/>
    <property type="match status" value="1"/>
</dbReference>
<dbReference type="SMART" id="SM00220">
    <property type="entry name" value="S_TKc"/>
    <property type="match status" value="1"/>
</dbReference>
<dbReference type="InterPro" id="IPR000719">
    <property type="entry name" value="Prot_kinase_dom"/>
</dbReference>
<dbReference type="eggNOG" id="KOG0613">
    <property type="taxonomic scope" value="Eukaryota"/>
</dbReference>
<dbReference type="InterPro" id="IPR017441">
    <property type="entry name" value="Protein_kinase_ATP_BS"/>
</dbReference>
<dbReference type="SUPFAM" id="SSF56112">
    <property type="entry name" value="Protein kinase-like (PK-like)"/>
    <property type="match status" value="1"/>
</dbReference>
<dbReference type="AlphaFoldDB" id="D7FGW5"/>
<protein>
    <submittedName>
        <fullName evidence="6">Serine/threonine kinase domain-containing protein</fullName>
    </submittedName>
</protein>
<feature type="domain" description="Protein kinase" evidence="5">
    <location>
        <begin position="248"/>
        <end position="517"/>
    </location>
</feature>
<evidence type="ECO:0000313" key="6">
    <source>
        <dbReference type="EMBL" id="CBJ48954.1"/>
    </source>
</evidence>
<evidence type="ECO:0000256" key="4">
    <source>
        <dbReference type="SAM" id="MobiDB-lite"/>
    </source>
</evidence>
<feature type="region of interest" description="Disordered" evidence="4">
    <location>
        <begin position="761"/>
        <end position="783"/>
    </location>
</feature>
<feature type="region of interest" description="Disordered" evidence="4">
    <location>
        <begin position="560"/>
        <end position="585"/>
    </location>
</feature>
<dbReference type="PROSITE" id="PS50011">
    <property type="entry name" value="PROTEIN_KINASE_DOM"/>
    <property type="match status" value="1"/>
</dbReference>
<evidence type="ECO:0000313" key="7">
    <source>
        <dbReference type="Proteomes" id="UP000002630"/>
    </source>
</evidence>
<evidence type="ECO:0000256" key="3">
    <source>
        <dbReference type="PROSITE-ProRule" id="PRU10141"/>
    </source>
</evidence>
<evidence type="ECO:0000259" key="5">
    <source>
        <dbReference type="PROSITE" id="PS50011"/>
    </source>
</evidence>
<dbReference type="Proteomes" id="UP000002630">
    <property type="component" value="Linkage Group LG23"/>
</dbReference>
<feature type="compositionally biased region" description="Gly residues" evidence="4">
    <location>
        <begin position="563"/>
        <end position="584"/>
    </location>
</feature>
<dbReference type="InterPro" id="IPR008271">
    <property type="entry name" value="Ser/Thr_kinase_AS"/>
</dbReference>
<feature type="region of interest" description="Disordered" evidence="4">
    <location>
        <begin position="598"/>
        <end position="619"/>
    </location>
</feature>
<dbReference type="InParanoid" id="D7FGW5"/>
<sequence>MALLMSEIYDRRTSEKRRLRHFLGLAIDLNTAETNVLQGAEARPVVATMEGLAGQLATVGPEPLSVVDETKNQMFDLKAQESTLQDVLLGRNRDLEAQESQEEEQNRSLGGRAGASLEFQKSHLLRRIKVHHKFMVDLLGFMDKKEAVVGRAVLRLEAALATCDARDKVISAADERMAKHILELIDRAQNQEPAPAPVEAPANSVTTALNKWVEGSFFERFVARTMARNNVDATFLATRALSPVDTWYVLSTCLGQGTFGGVFKIDVLTLGESFAMKLIKEGEGENARRRTRRSQESLLGEMVICVCVPPHPNVLQAVGVDDRELDCMKIVYHLAEGDFSRCAWGSTEDSAGTKMRYLSEVAMGLTHLANHGYVHNDIKPANILLVDSTQDGNKTTRAVLADFGCALAIGDERLGEGTLGSRPPEARSSELITRCDRNFLDNIDDDRRFDKYIEIISHRNMLESSTLEILLNPDHLLDELHDVKQEFIEIVRAALQRDPTLRPSPAELVESLTSMSIRLLEKELGITPVSAAATAAAAATTNAVAVAPAPPQMAPSLAQVLSGEGGGDGGRPIVSGGGGSGGGNAMLPLSMQATGGDAAAVGRKGAGGSAATPLPKDSAGGATAAAVAADGRAGVLPSSNNVPRYFPAFSGEVRAREERVPRAIQVGSQHVPPTYDGHRGPGGRGFENLQPAGRGGGDGNAARVGACPQAPPRCHHPQRQGCAPRAAAAPRHRRHNHHHQHRGGNEEAGVGIGVRPDGRRSAAAGGMGNTYRRPQHNTPRKDMSSAFGGTVTVVPSPPCVRPPPGYEQYNTPGYAQHSAPGYAQHSAPGYAECNAPGYTQCSTTGYPQYNAPGYGQYNGPGYAQCSTPSAVPPPPPPQWGAGGPVGGPPFFNRATASPVPSAPSPPPLWQQAAYGAPVNVGVGVGAGIGGAPTYYGHAAYARVGAGQGVGGVWGHSPVSAQMPNARVPAGHAGGWAGYSYGPGYGGYGGCGATPQPPCLVWVPFS</sequence>
<dbReference type="Gene3D" id="1.10.510.10">
    <property type="entry name" value="Transferase(Phosphotransferase) domain 1"/>
    <property type="match status" value="1"/>
</dbReference>
<dbReference type="STRING" id="2880.D7FGW5"/>
<dbReference type="GO" id="GO:0005634">
    <property type="term" value="C:nucleus"/>
    <property type="evidence" value="ECO:0007669"/>
    <property type="project" value="TreeGrafter"/>
</dbReference>
<dbReference type="PROSITE" id="PS00107">
    <property type="entry name" value="PROTEIN_KINASE_ATP"/>
    <property type="match status" value="1"/>
</dbReference>
<evidence type="ECO:0000256" key="2">
    <source>
        <dbReference type="ARBA" id="ARBA00022840"/>
    </source>
</evidence>
<accession>D7FGW5</accession>
<dbReference type="EMBL" id="FN647705">
    <property type="protein sequence ID" value="CBJ48954.1"/>
    <property type="molecule type" value="Genomic_DNA"/>
</dbReference>
<dbReference type="InterPro" id="IPR011009">
    <property type="entry name" value="Kinase-like_dom_sf"/>
</dbReference>
<dbReference type="OrthoDB" id="4062651at2759"/>
<reference evidence="6 7" key="1">
    <citation type="journal article" date="2010" name="Nature">
        <title>The Ectocarpus genome and the independent evolution of multicellularity in brown algae.</title>
        <authorList>
            <person name="Cock J.M."/>
            <person name="Sterck L."/>
            <person name="Rouze P."/>
            <person name="Scornet D."/>
            <person name="Allen A.E."/>
            <person name="Amoutzias G."/>
            <person name="Anthouard V."/>
            <person name="Artiguenave F."/>
            <person name="Aury J.M."/>
            <person name="Badger J.H."/>
            <person name="Beszteri B."/>
            <person name="Billiau K."/>
            <person name="Bonnet E."/>
            <person name="Bothwell J.H."/>
            <person name="Bowler C."/>
            <person name="Boyen C."/>
            <person name="Brownlee C."/>
            <person name="Carrano C.J."/>
            <person name="Charrier B."/>
            <person name="Cho G.Y."/>
            <person name="Coelho S.M."/>
            <person name="Collen J."/>
            <person name="Corre E."/>
            <person name="Da Silva C."/>
            <person name="Delage L."/>
            <person name="Delaroque N."/>
            <person name="Dittami S.M."/>
            <person name="Doulbeau S."/>
            <person name="Elias M."/>
            <person name="Farnham G."/>
            <person name="Gachon C.M."/>
            <person name="Gschloessl B."/>
            <person name="Heesch S."/>
            <person name="Jabbari K."/>
            <person name="Jubin C."/>
            <person name="Kawai H."/>
            <person name="Kimura K."/>
            <person name="Kloareg B."/>
            <person name="Kupper F.C."/>
            <person name="Lang D."/>
            <person name="Le Bail A."/>
            <person name="Leblanc C."/>
            <person name="Lerouge P."/>
            <person name="Lohr M."/>
            <person name="Lopez P.J."/>
            <person name="Martens C."/>
            <person name="Maumus F."/>
            <person name="Michel G."/>
            <person name="Miranda-Saavedra D."/>
            <person name="Morales J."/>
            <person name="Moreau H."/>
            <person name="Motomura T."/>
            <person name="Nagasato C."/>
            <person name="Napoli C.A."/>
            <person name="Nelson D.R."/>
            <person name="Nyvall-Collen P."/>
            <person name="Peters A.F."/>
            <person name="Pommier C."/>
            <person name="Potin P."/>
            <person name="Poulain J."/>
            <person name="Quesneville H."/>
            <person name="Read B."/>
            <person name="Rensing S.A."/>
            <person name="Ritter A."/>
            <person name="Rousvoal S."/>
            <person name="Samanta M."/>
            <person name="Samson G."/>
            <person name="Schroeder D.C."/>
            <person name="Segurens B."/>
            <person name="Strittmatter M."/>
            <person name="Tonon T."/>
            <person name="Tregear J.W."/>
            <person name="Valentin K."/>
            <person name="von Dassow P."/>
            <person name="Yamagishi T."/>
            <person name="Van de Peer Y."/>
            <person name="Wincker P."/>
        </authorList>
    </citation>
    <scope>NUCLEOTIDE SEQUENCE [LARGE SCALE GENOMIC DNA]</scope>
    <source>
        <strain evidence="7">Ec32 / CCAP1310/4</strain>
    </source>
</reference>
<proteinExistence type="predicted"/>
<feature type="region of interest" description="Disordered" evidence="4">
    <location>
        <begin position="735"/>
        <end position="754"/>
    </location>
</feature>
<dbReference type="EMBL" id="FN649748">
    <property type="protein sequence ID" value="CBJ48954.1"/>
    <property type="molecule type" value="Genomic_DNA"/>
</dbReference>
<keyword evidence="6" id="KW-0808">Transferase</keyword>
<keyword evidence="7" id="KW-1185">Reference proteome</keyword>
<dbReference type="Pfam" id="PF00069">
    <property type="entry name" value="Pkinase"/>
    <property type="match status" value="1"/>
</dbReference>
<dbReference type="PANTHER" id="PTHR44167">
    <property type="entry name" value="OVARIAN-SPECIFIC SERINE/THREONINE-PROTEIN KINASE LOK-RELATED"/>
    <property type="match status" value="1"/>
</dbReference>
<keyword evidence="1 3" id="KW-0547">Nucleotide-binding</keyword>
<dbReference type="CDD" id="cd00180">
    <property type="entry name" value="PKc"/>
    <property type="match status" value="1"/>
</dbReference>
<organism evidence="6 7">
    <name type="scientific">Ectocarpus siliculosus</name>
    <name type="common">Brown alga</name>
    <name type="synonym">Conferva siliculosa</name>
    <dbReference type="NCBI Taxonomy" id="2880"/>
    <lineage>
        <taxon>Eukaryota</taxon>
        <taxon>Sar</taxon>
        <taxon>Stramenopiles</taxon>
        <taxon>Ochrophyta</taxon>
        <taxon>PX clade</taxon>
        <taxon>Phaeophyceae</taxon>
        <taxon>Ectocarpales</taxon>
        <taxon>Ectocarpaceae</taxon>
        <taxon>Ectocarpus</taxon>
    </lineage>
</organism>